<feature type="compositionally biased region" description="Basic residues" evidence="1">
    <location>
        <begin position="487"/>
        <end position="503"/>
    </location>
</feature>
<keyword evidence="3" id="KW-1185">Reference proteome</keyword>
<reference evidence="2 4" key="1">
    <citation type="submission" date="2020-01" db="EMBL/GenBank/DDBJ databases">
        <authorList>
            <consortium name="DOE Joint Genome Institute"/>
            <person name="Haridas S."/>
            <person name="Albert R."/>
            <person name="Binder M."/>
            <person name="Bloem J."/>
            <person name="Labutti K."/>
            <person name="Salamov A."/>
            <person name="Andreopoulos B."/>
            <person name="Baker S.E."/>
            <person name="Barry K."/>
            <person name="Bills G."/>
            <person name="Bluhm B.H."/>
            <person name="Cannon C."/>
            <person name="Castanera R."/>
            <person name="Culley D.E."/>
            <person name="Daum C."/>
            <person name="Ezra D."/>
            <person name="Gonzalez J.B."/>
            <person name="Henrissat B."/>
            <person name="Kuo A."/>
            <person name="Liang C."/>
            <person name="Lipzen A."/>
            <person name="Lutzoni F."/>
            <person name="Magnuson J."/>
            <person name="Mondo S."/>
            <person name="Nolan M."/>
            <person name="Ohm R."/>
            <person name="Pangilinan J."/>
            <person name="Park H.-J."/>
            <person name="Ramirez L."/>
            <person name="Alfaro M."/>
            <person name="Sun H."/>
            <person name="Tritt A."/>
            <person name="Yoshinaga Y."/>
            <person name="Zwiers L.-H."/>
            <person name="Turgeon B.G."/>
            <person name="Goodwin S.B."/>
            <person name="Spatafora J.W."/>
            <person name="Crous P.W."/>
            <person name="Grigoriev I.V."/>
        </authorList>
    </citation>
    <scope>NUCLEOTIDE SEQUENCE</scope>
    <source>
        <strain evidence="2 4">CBS 781.70</strain>
    </source>
</reference>
<reference evidence="4" key="2">
    <citation type="submission" date="2020-04" db="EMBL/GenBank/DDBJ databases">
        <authorList>
            <consortium name="NCBI Genome Project"/>
        </authorList>
    </citation>
    <scope>NUCLEOTIDE SEQUENCE</scope>
    <source>
        <strain evidence="4">CBS 781.70</strain>
    </source>
</reference>
<dbReference type="Proteomes" id="UP000504638">
    <property type="component" value="Unplaced"/>
</dbReference>
<feature type="compositionally biased region" description="Polar residues" evidence="1">
    <location>
        <begin position="699"/>
        <end position="712"/>
    </location>
</feature>
<dbReference type="InterPro" id="IPR036322">
    <property type="entry name" value="WD40_repeat_dom_sf"/>
</dbReference>
<dbReference type="Gene3D" id="2.130.10.10">
    <property type="entry name" value="YVTN repeat-like/Quinoprotein amine dehydrogenase"/>
    <property type="match status" value="1"/>
</dbReference>
<dbReference type="RefSeq" id="XP_033538934.1">
    <property type="nucleotide sequence ID" value="XM_033678472.1"/>
</dbReference>
<dbReference type="GeneID" id="54419042"/>
<organism evidence="2">
    <name type="scientific">Eremomyces bilateralis CBS 781.70</name>
    <dbReference type="NCBI Taxonomy" id="1392243"/>
    <lineage>
        <taxon>Eukaryota</taxon>
        <taxon>Fungi</taxon>
        <taxon>Dikarya</taxon>
        <taxon>Ascomycota</taxon>
        <taxon>Pezizomycotina</taxon>
        <taxon>Dothideomycetes</taxon>
        <taxon>Dothideomycetes incertae sedis</taxon>
        <taxon>Eremomycetales</taxon>
        <taxon>Eremomycetaceae</taxon>
        <taxon>Eremomyces</taxon>
    </lineage>
</organism>
<reference evidence="4" key="3">
    <citation type="submission" date="2025-04" db="UniProtKB">
        <authorList>
            <consortium name="RefSeq"/>
        </authorList>
    </citation>
    <scope>IDENTIFICATION</scope>
    <source>
        <strain evidence="4">CBS 781.70</strain>
    </source>
</reference>
<evidence type="ECO:0008006" key="5">
    <source>
        <dbReference type="Google" id="ProtNLM"/>
    </source>
</evidence>
<feature type="region of interest" description="Disordered" evidence="1">
    <location>
        <begin position="483"/>
        <end position="592"/>
    </location>
</feature>
<accession>A0A6G1GGX7</accession>
<evidence type="ECO:0000313" key="2">
    <source>
        <dbReference type="EMBL" id="KAF1817303.1"/>
    </source>
</evidence>
<dbReference type="SUPFAM" id="SSF50978">
    <property type="entry name" value="WD40 repeat-like"/>
    <property type="match status" value="1"/>
</dbReference>
<evidence type="ECO:0000313" key="3">
    <source>
        <dbReference type="Proteomes" id="UP000504638"/>
    </source>
</evidence>
<gene>
    <name evidence="2 4" type="ORF">P152DRAFT_453883</name>
</gene>
<feature type="compositionally biased region" description="Basic residues" evidence="1">
    <location>
        <begin position="557"/>
        <end position="567"/>
    </location>
</feature>
<dbReference type="AlphaFoldDB" id="A0A6G1GGX7"/>
<proteinExistence type="predicted"/>
<feature type="compositionally biased region" description="Polar residues" evidence="1">
    <location>
        <begin position="622"/>
        <end position="632"/>
    </location>
</feature>
<feature type="compositionally biased region" description="Low complexity" evidence="1">
    <location>
        <begin position="577"/>
        <end position="592"/>
    </location>
</feature>
<dbReference type="EMBL" id="ML975149">
    <property type="protein sequence ID" value="KAF1817303.1"/>
    <property type="molecule type" value="Genomic_DNA"/>
</dbReference>
<evidence type="ECO:0000256" key="1">
    <source>
        <dbReference type="SAM" id="MobiDB-lite"/>
    </source>
</evidence>
<protein>
    <recommendedName>
        <fullName evidence="5">WD40 repeat-like protein</fullName>
    </recommendedName>
</protein>
<name>A0A6G1GGX7_9PEZI</name>
<feature type="compositionally biased region" description="Basic residues" evidence="1">
    <location>
        <begin position="689"/>
        <end position="698"/>
    </location>
</feature>
<dbReference type="OrthoDB" id="5362656at2759"/>
<sequence>MPSSRIAHGDPSPDHADPRSAFQFPSNAHLVITTQRNVLSWDSDGINSIFQSESSGIFAAKEVRDGSGTLAVADGQSLVLQTERSYRPKGIEGNIRLLEFAENSRQLYFTTNLHNAVECYSIQESRLLAPAHTHPSPPTVLALSRNSQLLLSASESPPTIYLQNLLLGGRPFLFQPGVSDTPVSTASFHPERPQVFLLSFKDGSLAAYDASRLVRMDARASAQSHIAKQGRGGEIGRFAQLHTVARHGSALSGIVGVKFLPGHRSRAVTVGCDGKCRIVNFDYGGKILKTWHVQGPGTSLSLLPEKWDEKRHLAASTRRTGSRTIGDGVSQEKMVIAVGRQDGKVLLFSSDGHCLCEKVINPDGGRIIDVEWIQGESAKVPPGSARRAQNMAEEIVDITVAPENTKSFGTIVRSPTGSHTSSNPFPGCHQLQAAAPAGLEDETTGLPEPNTTIKHTTSANMHALLPPMPGNHYMDLFSPVKGEVVRRKSKSPPKRSSRARPRPRISSTTFLDEDEPSQSNADRIALGPATGNGTNLKYSPIPSPIRNTPAKGSPLKPPHKVNRKRTLAYRVPGRYVSSGSSQPSGSSVSSKTSNILADLRRAGAGEGSSRSLFAPYIERRVSQASSSRNSPLVPTLPPSRPQSTTVSFHNGRDACPPEAPPVSDDLWLTDLDSDPETGYTRHTSFLQRRSNRTHKYRRTSSGQSPRMSSQDTPPFASLTTGGGRSNAASPTDALYYERDEIEDNCVPIGNDASYEASTEKTCTCKGEYCGELRETIAGLRSKIRVLEGDMQRLKGERAA</sequence>
<evidence type="ECO:0000313" key="4">
    <source>
        <dbReference type="RefSeq" id="XP_033538934.1"/>
    </source>
</evidence>
<feature type="region of interest" description="Disordered" evidence="1">
    <location>
        <begin position="622"/>
        <end position="730"/>
    </location>
</feature>
<dbReference type="InterPro" id="IPR015943">
    <property type="entry name" value="WD40/YVTN_repeat-like_dom_sf"/>
</dbReference>